<dbReference type="InterPro" id="IPR039361">
    <property type="entry name" value="Cyclin"/>
</dbReference>
<dbReference type="EMBL" id="JAMQYH010000002">
    <property type="protein sequence ID" value="KAJ1699620.1"/>
    <property type="molecule type" value="Genomic_DNA"/>
</dbReference>
<evidence type="ECO:0000313" key="8">
    <source>
        <dbReference type="EMBL" id="KAJ1699620.1"/>
    </source>
</evidence>
<organism evidence="8 9">
    <name type="scientific">Rhynchospora breviuscula</name>
    <dbReference type="NCBI Taxonomy" id="2022672"/>
    <lineage>
        <taxon>Eukaryota</taxon>
        <taxon>Viridiplantae</taxon>
        <taxon>Streptophyta</taxon>
        <taxon>Embryophyta</taxon>
        <taxon>Tracheophyta</taxon>
        <taxon>Spermatophyta</taxon>
        <taxon>Magnoliopsida</taxon>
        <taxon>Liliopsida</taxon>
        <taxon>Poales</taxon>
        <taxon>Cyperaceae</taxon>
        <taxon>Cyperoideae</taxon>
        <taxon>Rhynchosporeae</taxon>
        <taxon>Rhynchospora</taxon>
    </lineage>
</organism>
<feature type="domain" description="Cyclin-like" evidence="6">
    <location>
        <begin position="198"/>
        <end position="277"/>
    </location>
</feature>
<dbReference type="GO" id="GO:0051301">
    <property type="term" value="P:cell division"/>
    <property type="evidence" value="ECO:0007669"/>
    <property type="project" value="UniProtKB-KW"/>
</dbReference>
<name>A0A9Q0CTJ6_9POAL</name>
<dbReference type="Gene3D" id="1.10.472.10">
    <property type="entry name" value="Cyclin-like"/>
    <property type="match status" value="2"/>
</dbReference>
<keyword evidence="2" id="KW-0132">Cell division</keyword>
<evidence type="ECO:0000259" key="7">
    <source>
        <dbReference type="SMART" id="SM01332"/>
    </source>
</evidence>
<dbReference type="SMART" id="SM01332">
    <property type="entry name" value="Cyclin_C"/>
    <property type="match status" value="1"/>
</dbReference>
<dbReference type="InterPro" id="IPR006671">
    <property type="entry name" value="Cyclin_N"/>
</dbReference>
<keyword evidence="9" id="KW-1185">Reference proteome</keyword>
<dbReference type="SUPFAM" id="SSF47954">
    <property type="entry name" value="Cyclin-like"/>
    <property type="match status" value="2"/>
</dbReference>
<dbReference type="PROSITE" id="PS00292">
    <property type="entry name" value="CYCLINS"/>
    <property type="match status" value="1"/>
</dbReference>
<dbReference type="FunFam" id="1.10.472.10:FF:000060">
    <property type="entry name" value="D6-type cyclin"/>
    <property type="match status" value="1"/>
</dbReference>
<evidence type="ECO:0000256" key="2">
    <source>
        <dbReference type="ARBA" id="ARBA00022618"/>
    </source>
</evidence>
<evidence type="ECO:0000259" key="6">
    <source>
        <dbReference type="SMART" id="SM00385"/>
    </source>
</evidence>
<dbReference type="CDD" id="cd20544">
    <property type="entry name" value="CYCLIN_AtCycD-like_rpt2"/>
    <property type="match status" value="1"/>
</dbReference>
<dbReference type="InterPro" id="IPR048258">
    <property type="entry name" value="Cyclins_cyclin-box"/>
</dbReference>
<dbReference type="InterPro" id="IPR013763">
    <property type="entry name" value="Cyclin-like_dom"/>
</dbReference>
<evidence type="ECO:0000313" key="9">
    <source>
        <dbReference type="Proteomes" id="UP001151287"/>
    </source>
</evidence>
<dbReference type="OrthoDB" id="5590282at2759"/>
<proteinExistence type="inferred from homology"/>
<keyword evidence="4" id="KW-0131">Cell cycle</keyword>
<sequence length="341" mass="38744">MGIRQDLASSILLCSEENNSILFFEDGGEGEIGLIEDQVNNFYSDFVGSFPMQSEECIQLLVERESQHFPNQRYLERLKNGPFEASFRRDAIEWISKVHSHFNFGPQTLYLSINYFDRFLSAYELPKGEMWMQQLLSLACLSLAVKMEESIFMFPHNLQICEAKYVFQAKNIQRMELLVLSTLNWRLQAVSPFSFIDYFLRKFNRTNSPSSHLFSRCIHLILTTVKDSEFLQFRPSEIAAAVALAESSIRDAGDIDKLLSSSIHLEKVLGCYKMIQDAEMEDKDSLSGNDSPFYQLMPQSPVGVLDAITGSYITDGSLASVNANPIATSFQDSPAAKRRKL</sequence>
<dbReference type="InterPro" id="IPR004367">
    <property type="entry name" value="Cyclin_C-dom"/>
</dbReference>
<evidence type="ECO:0000256" key="5">
    <source>
        <dbReference type="RuleBase" id="RU000383"/>
    </source>
</evidence>
<evidence type="ECO:0000256" key="4">
    <source>
        <dbReference type="ARBA" id="ARBA00023306"/>
    </source>
</evidence>
<dbReference type="CDD" id="cd20543">
    <property type="entry name" value="CYCLIN_AtCycD-like_rpt1"/>
    <property type="match status" value="1"/>
</dbReference>
<dbReference type="Pfam" id="PF02984">
    <property type="entry name" value="Cyclin_C"/>
    <property type="match status" value="1"/>
</dbReference>
<evidence type="ECO:0000256" key="3">
    <source>
        <dbReference type="ARBA" id="ARBA00023127"/>
    </source>
</evidence>
<dbReference type="AlphaFoldDB" id="A0A9Q0CTJ6"/>
<feature type="domain" description="Cyclin-like" evidence="6">
    <location>
        <begin position="93"/>
        <end position="181"/>
    </location>
</feature>
<gene>
    <name evidence="8" type="ORF">LUZ63_008132</name>
</gene>
<keyword evidence="3 5" id="KW-0195">Cyclin</keyword>
<dbReference type="FunFam" id="1.10.472.10:FF:000040">
    <property type="entry name" value="D6-type cyclin"/>
    <property type="match status" value="1"/>
</dbReference>
<dbReference type="InterPro" id="IPR036915">
    <property type="entry name" value="Cyclin-like_sf"/>
</dbReference>
<evidence type="ECO:0000256" key="1">
    <source>
        <dbReference type="ARBA" id="ARBA00009065"/>
    </source>
</evidence>
<dbReference type="SMART" id="SM00385">
    <property type="entry name" value="CYCLIN"/>
    <property type="match status" value="2"/>
</dbReference>
<dbReference type="Pfam" id="PF00134">
    <property type="entry name" value="Cyclin_N"/>
    <property type="match status" value="1"/>
</dbReference>
<dbReference type="Proteomes" id="UP001151287">
    <property type="component" value="Unassembled WGS sequence"/>
</dbReference>
<feature type="domain" description="Cyclin C-terminal" evidence="7">
    <location>
        <begin position="190"/>
        <end position="308"/>
    </location>
</feature>
<protein>
    <submittedName>
        <fullName evidence="8">Uncharacterized protein</fullName>
    </submittedName>
</protein>
<comment type="similarity">
    <text evidence="1">Belongs to the cyclin family. Cyclin D subfamily.</text>
</comment>
<comment type="caution">
    <text evidence="8">The sequence shown here is derived from an EMBL/GenBank/DDBJ whole genome shotgun (WGS) entry which is preliminary data.</text>
</comment>
<reference evidence="8" key="1">
    <citation type="journal article" date="2022" name="Cell">
        <title>Repeat-based holocentromeres influence genome architecture and karyotype evolution.</title>
        <authorList>
            <person name="Hofstatter P.G."/>
            <person name="Thangavel G."/>
            <person name="Lux T."/>
            <person name="Neumann P."/>
            <person name="Vondrak T."/>
            <person name="Novak P."/>
            <person name="Zhang M."/>
            <person name="Costa L."/>
            <person name="Castellani M."/>
            <person name="Scott A."/>
            <person name="Toegelov H."/>
            <person name="Fuchs J."/>
            <person name="Mata-Sucre Y."/>
            <person name="Dias Y."/>
            <person name="Vanzela A.L.L."/>
            <person name="Huettel B."/>
            <person name="Almeida C.C.S."/>
            <person name="Simkova H."/>
            <person name="Souza G."/>
            <person name="Pedrosa-Harand A."/>
            <person name="Macas J."/>
            <person name="Mayer K.F.X."/>
            <person name="Houben A."/>
            <person name="Marques A."/>
        </authorList>
    </citation>
    <scope>NUCLEOTIDE SEQUENCE</scope>
    <source>
        <strain evidence="8">RhyBre1mFocal</strain>
    </source>
</reference>
<accession>A0A9Q0CTJ6</accession>
<dbReference type="PANTHER" id="PTHR10177">
    <property type="entry name" value="CYCLINS"/>
    <property type="match status" value="1"/>
</dbReference>